<sequence>MAVPAYAASVANALYVADLVVKNAGDAATNVTVVFSINDQALIDGKYVTSDLLNTAIQTPGGTDVPYMPGVGTNPWVLWVPSITASEQKCNMFYCGGPAMQTGFMYFPESGGMTTPDSASLELGDNFTIEQRGWVDTSSGSDKNLVYKEDAFRIYISAVNETLYKRYGDTFTKLTDPTALPTGNGGGTAFTSDGAYLAVAHSITPFVTIYKRDGDTFTKLTDPATLPTNYGRGAAFTSDGAYLAVAHDSSPFVTIYKG</sequence>
<organism evidence="1">
    <name type="scientific">marine sediment metagenome</name>
    <dbReference type="NCBI Taxonomy" id="412755"/>
    <lineage>
        <taxon>unclassified sequences</taxon>
        <taxon>metagenomes</taxon>
        <taxon>ecological metagenomes</taxon>
    </lineage>
</organism>
<gene>
    <name evidence="1" type="ORF">S03H2_20601</name>
</gene>
<evidence type="ECO:0000313" key="1">
    <source>
        <dbReference type="EMBL" id="GAH38408.1"/>
    </source>
</evidence>
<reference evidence="1" key="1">
    <citation type="journal article" date="2014" name="Front. Microbiol.">
        <title>High frequency of phylogenetically diverse reductive dehalogenase-homologous genes in deep subseafloor sedimentary metagenomes.</title>
        <authorList>
            <person name="Kawai M."/>
            <person name="Futagami T."/>
            <person name="Toyoda A."/>
            <person name="Takaki Y."/>
            <person name="Nishi S."/>
            <person name="Hori S."/>
            <person name="Arai W."/>
            <person name="Tsubouchi T."/>
            <person name="Morono Y."/>
            <person name="Uchiyama I."/>
            <person name="Ito T."/>
            <person name="Fujiyama A."/>
            <person name="Inagaki F."/>
            <person name="Takami H."/>
        </authorList>
    </citation>
    <scope>NUCLEOTIDE SEQUENCE</scope>
    <source>
        <strain evidence="1">Expedition CK06-06</strain>
    </source>
</reference>
<proteinExistence type="predicted"/>
<protein>
    <submittedName>
        <fullName evidence="1">Uncharacterized protein</fullName>
    </submittedName>
</protein>
<dbReference type="SUPFAM" id="SSF63829">
    <property type="entry name" value="Calcium-dependent phosphotriesterase"/>
    <property type="match status" value="1"/>
</dbReference>
<dbReference type="EMBL" id="BARU01010876">
    <property type="protein sequence ID" value="GAH38408.1"/>
    <property type="molecule type" value="Genomic_DNA"/>
</dbReference>
<comment type="caution">
    <text evidence="1">The sequence shown here is derived from an EMBL/GenBank/DDBJ whole genome shotgun (WGS) entry which is preliminary data.</text>
</comment>
<accession>X1GZE4</accession>
<name>X1GZE4_9ZZZZ</name>
<dbReference type="AlphaFoldDB" id="X1GZE4"/>
<feature type="non-terminal residue" evidence="1">
    <location>
        <position position="258"/>
    </location>
</feature>